<name>A0ABQ4QSG3_9HYPH</name>
<reference evidence="2" key="1">
    <citation type="journal article" date="2021" name="Front. Microbiol.">
        <title>Comprehensive Comparative Genomics and Phenotyping of Methylobacterium Species.</title>
        <authorList>
            <person name="Alessa O."/>
            <person name="Ogura Y."/>
            <person name="Fujitani Y."/>
            <person name="Takami H."/>
            <person name="Hayashi T."/>
            <person name="Sahin N."/>
            <person name="Tani A."/>
        </authorList>
    </citation>
    <scope>NUCLEOTIDE SEQUENCE</scope>
    <source>
        <strain evidence="2">KCTC 52305</strain>
    </source>
</reference>
<reference evidence="2" key="2">
    <citation type="submission" date="2021-08" db="EMBL/GenBank/DDBJ databases">
        <authorList>
            <person name="Tani A."/>
            <person name="Ola A."/>
            <person name="Ogura Y."/>
            <person name="Katsura K."/>
            <person name="Hayashi T."/>
        </authorList>
    </citation>
    <scope>NUCLEOTIDE SEQUENCE</scope>
    <source>
        <strain evidence="2">KCTC 52305</strain>
    </source>
</reference>
<dbReference type="Proteomes" id="UP001055167">
    <property type="component" value="Unassembled WGS sequence"/>
</dbReference>
<evidence type="ECO:0000313" key="3">
    <source>
        <dbReference type="Proteomes" id="UP001055167"/>
    </source>
</evidence>
<feature type="region of interest" description="Disordered" evidence="1">
    <location>
        <begin position="37"/>
        <end position="62"/>
    </location>
</feature>
<organism evidence="2 3">
    <name type="scientific">Methylobacterium crusticola</name>
    <dbReference type="NCBI Taxonomy" id="1697972"/>
    <lineage>
        <taxon>Bacteria</taxon>
        <taxon>Pseudomonadati</taxon>
        <taxon>Pseudomonadota</taxon>
        <taxon>Alphaproteobacteria</taxon>
        <taxon>Hyphomicrobiales</taxon>
        <taxon>Methylobacteriaceae</taxon>
        <taxon>Methylobacterium</taxon>
    </lineage>
</organism>
<sequence>MASRRCSPSLGVSSLDFGPLARAAFFLCRTSDAARTDVPRGPRGARPAPALRSPPDAARGDEPCARLCPRPCARRSAVARIAAVYVSSRLSRDCRATWVSIDPVAVLVFCSCTGREWTARCSTCLRSDFPLDFPLDFPPAPARRDGRSHGTRPTWPMHSAPPGPPFWPGPSWRRRGTSSTERGPSRDAVIRRARPPRRRAPPGRPARPFQPRTRDARSRSGEFRAAGPMPVRQLRRTTDAGDAGSAAPRRRRNLRLSHDVPPAVAVPG</sequence>
<evidence type="ECO:0000256" key="1">
    <source>
        <dbReference type="SAM" id="MobiDB-lite"/>
    </source>
</evidence>
<proteinExistence type="predicted"/>
<feature type="compositionally biased region" description="Low complexity" evidence="1">
    <location>
        <begin position="41"/>
        <end position="57"/>
    </location>
</feature>
<dbReference type="EMBL" id="BPQH01000002">
    <property type="protein sequence ID" value="GJD48270.1"/>
    <property type="molecule type" value="Genomic_DNA"/>
</dbReference>
<accession>A0ABQ4QSG3</accession>
<comment type="caution">
    <text evidence="2">The sequence shown here is derived from an EMBL/GenBank/DDBJ whole genome shotgun (WGS) entry which is preliminary data.</text>
</comment>
<feature type="compositionally biased region" description="Pro residues" evidence="1">
    <location>
        <begin position="159"/>
        <end position="168"/>
    </location>
</feature>
<protein>
    <submittedName>
        <fullName evidence="2">Uncharacterized protein</fullName>
    </submittedName>
</protein>
<feature type="compositionally biased region" description="Basic and acidic residues" evidence="1">
    <location>
        <begin position="212"/>
        <end position="222"/>
    </location>
</feature>
<evidence type="ECO:0000313" key="2">
    <source>
        <dbReference type="EMBL" id="GJD48270.1"/>
    </source>
</evidence>
<keyword evidence="3" id="KW-1185">Reference proteome</keyword>
<gene>
    <name evidence="2" type="ORF">OPKNFCMD_0987</name>
</gene>
<feature type="region of interest" description="Disordered" evidence="1">
    <location>
        <begin position="140"/>
        <end position="268"/>
    </location>
</feature>
<feature type="compositionally biased region" description="Basic residues" evidence="1">
    <location>
        <begin position="191"/>
        <end position="201"/>
    </location>
</feature>